<organism evidence="2 3">
    <name type="scientific">Entomoplasma freundtii</name>
    <dbReference type="NCBI Taxonomy" id="74700"/>
    <lineage>
        <taxon>Bacteria</taxon>
        <taxon>Bacillati</taxon>
        <taxon>Mycoplasmatota</taxon>
        <taxon>Mollicutes</taxon>
        <taxon>Entomoplasmatales</taxon>
        <taxon>Entomoplasmataceae</taxon>
        <taxon>Entomoplasma</taxon>
    </lineage>
</organism>
<evidence type="ECO:0000313" key="2">
    <source>
        <dbReference type="EMBL" id="ATZ16431.1"/>
    </source>
</evidence>
<feature type="chain" id="PRO_5014907661" evidence="1">
    <location>
        <begin position="18"/>
        <end position="1127"/>
    </location>
</feature>
<feature type="signal peptide" evidence="1">
    <location>
        <begin position="1"/>
        <end position="17"/>
    </location>
</feature>
<dbReference type="RefSeq" id="WP_100609391.1">
    <property type="nucleotide sequence ID" value="NZ_CP024962.1"/>
</dbReference>
<sequence>MKRLLSLLAAVGFTATAAVPVVACKSNDNKSDNKQDLQKLQLKAIELPIPQSKVYTAEQLKDIVNDIERNVSEQINAKNSEYALNDYTDDFITNIDDFIDESGNIKIGESNEIELVVTAKKESSILKGSVKVTLKFNDNTPLSSVIKETSLGIFNDEPTENEIIQKIESLNPNAHLNNEATITDITLTGATVQAIVSANNLYSESSVAVTFSVLKDSLKDLVQVTDLGTFDDLPNSNEIVVRINEVNPDINLKAIYLTISDITPTGALVTANANGKYRDSIAVDYKINTKDLKSLLTELNVDGSEANDATSIITKILDLNPESGLQPTDLQVTDLVKATEGVAGSATIKPADGVVKYTGSVKVTISALAQIDIKDKLTELNVDGSEANDATSIITKILDLNPESGLQPTDLQVTDLVKATEGVAGSATIKPADGVVKYTGSVKVTISALAQIDIKDKLTELTVDGSEANDATSILTKILDLNPESGLKTTDLQVTDLVKATEGVAGSATIIPADGVVKYTGSVKVTISALAQIDIKDKLTELNVDGSEANDATSIITKILDLNPESGLQPTDLQVTDLVKATEGVVGSATIIPADGVVKYTGSVKVTISALAQIDIKDKLTELNVDGSEANDATSIITKILDLNPESGLQPTDLQVTDLVKATEGVAGSATIKPADGVVKYTGSVKVTISALAQIDIKDKLTELTVDGNEANDATSILTKILDLNPESGLKTTDLQVTDLVKATEGVAGSATIIPADGVVKYTGSVKVTISALAQIDIKDKLTELNVDGNEANDATSIITKILDLNPESGLQPTDLQVTDLVKASEGVVGSATIIPADGVVKYTGSVKVTISALAQIDIKDKLTELTVDGNEANDATSILTKILDLNPESGLKTTDLQVTDLVKASEGVVGSATIIPVDGVVKYTGSVKVTISALAQIDIKDKLTELTVDGNEANDATSILTKILDLNPESGLKTTDLQVTDLVKASEGVVGSATIIPADGVVKYTGSVKVTISALDKTISLEEMSKKMSDYYEENREEVNDLNPSDVEDTNKDNLKNLAIEQVEEAMTNLFKGYVFNIANIDWTDFVKTDSDDKSTDYQLSFVYSNEKGQTETITAFIEFHVKNDI</sequence>
<reference evidence="2 3" key="1">
    <citation type="submission" date="2017-11" db="EMBL/GenBank/DDBJ databases">
        <title>Genome sequence of Entomoplasma freundtii BARC 318 (ATCC 51999).</title>
        <authorList>
            <person name="Lo W.-S."/>
            <person name="Gasparich G.E."/>
            <person name="Kuo C.-H."/>
        </authorList>
    </citation>
    <scope>NUCLEOTIDE SEQUENCE [LARGE SCALE GENOMIC DNA]</scope>
    <source>
        <strain evidence="2 3">BARC 318</strain>
    </source>
</reference>
<dbReference type="GO" id="GO:0016020">
    <property type="term" value="C:membrane"/>
    <property type="evidence" value="ECO:0007669"/>
    <property type="project" value="InterPro"/>
</dbReference>
<protein>
    <submittedName>
        <fullName evidence="2">Chitinase</fullName>
    </submittedName>
</protein>
<accession>A0A2K8NUI9</accession>
<evidence type="ECO:0000313" key="3">
    <source>
        <dbReference type="Proteomes" id="UP000232222"/>
    </source>
</evidence>
<dbReference type="EMBL" id="CP024962">
    <property type="protein sequence ID" value="ATZ16431.1"/>
    <property type="molecule type" value="Genomic_DNA"/>
</dbReference>
<dbReference type="Proteomes" id="UP000232222">
    <property type="component" value="Chromosome"/>
</dbReference>
<evidence type="ECO:0000256" key="1">
    <source>
        <dbReference type="SAM" id="SignalP"/>
    </source>
</evidence>
<name>A0A2K8NUI9_9MOLU</name>
<proteinExistence type="predicted"/>
<keyword evidence="1" id="KW-0732">Signal</keyword>
<gene>
    <name evidence="2" type="ORF">EFREU_v1c04050</name>
</gene>
<dbReference type="InterPro" id="IPR054816">
    <property type="entry name" value="Lipoprotein_mollicutes-type_CS"/>
</dbReference>
<dbReference type="AlphaFoldDB" id="A0A2K8NUI9"/>
<dbReference type="KEGG" id="efr:EFREU_v1c04050"/>
<keyword evidence="3" id="KW-1185">Reference proteome</keyword>
<dbReference type="NCBIfam" id="NF038029">
    <property type="entry name" value="LP_plasma"/>
    <property type="match status" value="1"/>
</dbReference>